<feature type="binding site" evidence="13">
    <location>
        <position position="106"/>
    </location>
    <ligand>
        <name>FMN</name>
        <dbReference type="ChEBI" id="CHEBI:58210"/>
    </ligand>
</feature>
<feature type="binding site" evidence="13">
    <location>
        <position position="197"/>
    </location>
    <ligand>
        <name>substrate</name>
    </ligand>
</feature>
<proteinExistence type="inferred from homology"/>
<feature type="domain" description="Dihydroorotate dehydrogenase catalytic" evidence="14">
    <location>
        <begin position="67"/>
        <end position="357"/>
    </location>
</feature>
<dbReference type="KEGG" id="nmx:NMA510612_0041"/>
<dbReference type="InterPro" id="IPR050074">
    <property type="entry name" value="DHO_dehydrogenase"/>
</dbReference>
<keyword evidence="7 13" id="KW-0285">Flavoprotein</keyword>
<comment type="cofactor">
    <cofactor evidence="13">
        <name>FMN</name>
        <dbReference type="ChEBI" id="CHEBI:58210"/>
    </cofactor>
    <text evidence="13">Binds 1 FMN per subunit.</text>
</comment>
<evidence type="ECO:0000256" key="2">
    <source>
        <dbReference type="ARBA" id="ARBA00004202"/>
    </source>
</evidence>
<dbReference type="GO" id="GO:0044205">
    <property type="term" value="P:'de novo' UMP biosynthetic process"/>
    <property type="evidence" value="ECO:0007669"/>
    <property type="project" value="UniProtKB-UniRule"/>
</dbReference>
<comment type="catalytic activity">
    <reaction evidence="12 13">
        <text>(S)-dihydroorotate + a quinone = orotate + a quinol</text>
        <dbReference type="Rhea" id="RHEA:30187"/>
        <dbReference type="ChEBI" id="CHEBI:24646"/>
        <dbReference type="ChEBI" id="CHEBI:30839"/>
        <dbReference type="ChEBI" id="CHEBI:30864"/>
        <dbReference type="ChEBI" id="CHEBI:132124"/>
        <dbReference type="EC" id="1.3.5.2"/>
    </reaction>
</comment>
<evidence type="ECO:0000256" key="1">
    <source>
        <dbReference type="ARBA" id="ARBA00003125"/>
    </source>
</evidence>
<feature type="binding site" evidence="13">
    <location>
        <position position="265"/>
    </location>
    <ligand>
        <name>FMN</name>
        <dbReference type="ChEBI" id="CHEBI:58210"/>
    </ligand>
</feature>
<gene>
    <name evidence="13 15" type="primary">pyrD</name>
    <name evidence="15" type="ORF">NMA510612_0041</name>
</gene>
<feature type="active site" description="Nucleophile" evidence="13">
    <location>
        <position position="195"/>
    </location>
</feature>
<dbReference type="NCBIfam" id="NF003645">
    <property type="entry name" value="PRK05286.1-2"/>
    <property type="match status" value="1"/>
</dbReference>
<feature type="binding site" evidence="13">
    <location>
        <begin position="338"/>
        <end position="339"/>
    </location>
    <ligand>
        <name>FMN</name>
        <dbReference type="ChEBI" id="CHEBI:58210"/>
    </ligand>
</feature>
<comment type="function">
    <text evidence="1 13">Catalyzes the conversion of dihydroorotate to orotate with quinone as electron acceptor.</text>
</comment>
<reference evidence="16" key="2">
    <citation type="submission" date="2014-02" db="EMBL/GenBank/DDBJ databases">
        <title>Complete Genome Sequence of Neisseria meningitides, serogroup A strain 510612.</title>
        <authorList>
            <person name="Zhang X."/>
            <person name="Zhang Y."/>
            <person name="Yang J."/>
            <person name="Zhu Y."/>
            <person name="Jin Q."/>
        </authorList>
    </citation>
    <scope>NUCLEOTIDE SEQUENCE</scope>
    <source>
        <strain evidence="16">NMA510612</strain>
    </source>
</reference>
<evidence type="ECO:0000256" key="9">
    <source>
        <dbReference type="ARBA" id="ARBA00022975"/>
    </source>
</evidence>
<feature type="binding site" evidence="13">
    <location>
        <position position="192"/>
    </location>
    <ligand>
        <name>substrate</name>
    </ligand>
</feature>
<feature type="binding site" evidence="13">
    <location>
        <begin position="266"/>
        <end position="267"/>
    </location>
    <ligand>
        <name>substrate</name>
    </ligand>
</feature>
<evidence type="ECO:0000256" key="11">
    <source>
        <dbReference type="ARBA" id="ARBA00023136"/>
    </source>
</evidence>
<keyword evidence="10 13" id="KW-0560">Oxidoreductase</keyword>
<dbReference type="HAMAP" id="MF_00225">
    <property type="entry name" value="DHO_dh_type2"/>
    <property type="match status" value="1"/>
</dbReference>
<dbReference type="Gene3D" id="3.20.20.70">
    <property type="entry name" value="Aldolase class I"/>
    <property type="match status" value="1"/>
</dbReference>
<keyword evidence="11 13" id="KW-0472">Membrane</keyword>
<dbReference type="CDD" id="cd04738">
    <property type="entry name" value="DHOD_2_like"/>
    <property type="match status" value="1"/>
</dbReference>
<sequence length="358" mass="38269">MCRMFGGISVKMAAFPSEAESPVMYPLARRILFALDAEKAHHFTLDALYTVYKLGLIPVTDNRTKPVKLMGMDLPNPVGLAAGLDKNGEYIDALGALGFGFIEIGTVTPKPQPGNPQPRLFRVPEHQGIINRMGFNNHGIDTMIRNIEKSKFSGVLGINIGKNAVTPIENAADDYLICLEKAYAHASYITVNISSPNTKNLRALQGGDELSALLEALKNKQAQLASVYGKYVPLAVKIAPDLDEAQIEDIAHVVKSVEMDGIIATNTTIDKSSLGSHPLAGEQGGLSGLPVHEKSNRVLKLLADHIDGKLPIIGVGGIMEGGDAADKIRLGATAVQVYSGLIYKGPALVKECLKALAR</sequence>
<feature type="binding site" evidence="13">
    <location>
        <position position="317"/>
    </location>
    <ligand>
        <name>FMN</name>
        <dbReference type="ChEBI" id="CHEBI:58210"/>
    </ligand>
</feature>
<evidence type="ECO:0000256" key="13">
    <source>
        <dbReference type="HAMAP-Rule" id="MF_00225"/>
    </source>
</evidence>
<comment type="similarity">
    <text evidence="4 13">Belongs to the dihydroorotate dehydrogenase family. Type 2 subfamily.</text>
</comment>
<dbReference type="GO" id="GO:0005886">
    <property type="term" value="C:plasma membrane"/>
    <property type="evidence" value="ECO:0007669"/>
    <property type="project" value="UniProtKB-SubCell"/>
</dbReference>
<evidence type="ECO:0000256" key="7">
    <source>
        <dbReference type="ARBA" id="ARBA00022630"/>
    </source>
</evidence>
<evidence type="ECO:0000313" key="15">
    <source>
        <dbReference type="EMBL" id="AHW74373.1"/>
    </source>
</evidence>
<dbReference type="AlphaFoldDB" id="X5F5E5"/>
<feature type="binding site" evidence="13">
    <location>
        <position position="86"/>
    </location>
    <ligand>
        <name>substrate</name>
    </ligand>
</feature>
<evidence type="ECO:0000256" key="3">
    <source>
        <dbReference type="ARBA" id="ARBA00005161"/>
    </source>
</evidence>
<feature type="binding site" evidence="13">
    <location>
        <begin position="131"/>
        <end position="135"/>
    </location>
    <ligand>
        <name>substrate</name>
    </ligand>
</feature>
<dbReference type="PANTHER" id="PTHR48109">
    <property type="entry name" value="DIHYDROOROTATE DEHYDROGENASE (QUINONE), MITOCHONDRIAL-RELATED"/>
    <property type="match status" value="1"/>
</dbReference>
<feature type="binding site" evidence="13">
    <location>
        <position position="159"/>
    </location>
    <ligand>
        <name>FMN</name>
        <dbReference type="ChEBI" id="CHEBI:58210"/>
    </ligand>
</feature>
<dbReference type="NCBIfam" id="TIGR01036">
    <property type="entry name" value="pyrD_sub2"/>
    <property type="match status" value="1"/>
</dbReference>
<dbReference type="InterPro" id="IPR001295">
    <property type="entry name" value="Dihydroorotate_DH_CS"/>
</dbReference>
<evidence type="ECO:0000313" key="16">
    <source>
        <dbReference type="Proteomes" id="UP000023582"/>
    </source>
</evidence>
<evidence type="ECO:0000256" key="12">
    <source>
        <dbReference type="ARBA" id="ARBA00048639"/>
    </source>
</evidence>
<dbReference type="PROSITE" id="PS00911">
    <property type="entry name" value="DHODEHASE_1"/>
    <property type="match status" value="1"/>
</dbReference>
<evidence type="ECO:0000256" key="4">
    <source>
        <dbReference type="ARBA" id="ARBA00005359"/>
    </source>
</evidence>
<dbReference type="InterPro" id="IPR005720">
    <property type="entry name" value="Dihydroorotate_DH_cat"/>
</dbReference>
<name>X5F5E5_NEIME</name>
<evidence type="ECO:0000256" key="5">
    <source>
        <dbReference type="ARBA" id="ARBA00011245"/>
    </source>
</evidence>
<feature type="binding site" evidence="13">
    <location>
        <begin position="82"/>
        <end position="86"/>
    </location>
    <ligand>
        <name>FMN</name>
        <dbReference type="ChEBI" id="CHEBI:58210"/>
    </ligand>
</feature>
<dbReference type="EC" id="1.3.5.2" evidence="13"/>
<dbReference type="Proteomes" id="UP000023582">
    <property type="component" value="Chromosome"/>
</dbReference>
<comment type="pathway">
    <text evidence="3 13">Pyrimidine metabolism; UMP biosynthesis via de novo pathway; orotate from (S)-dihydroorotate (quinone route): step 1/1.</text>
</comment>
<dbReference type="FunFam" id="3.20.20.70:FF:000028">
    <property type="entry name" value="Dihydroorotate dehydrogenase (quinone)"/>
    <property type="match status" value="1"/>
</dbReference>
<dbReference type="Pfam" id="PF01180">
    <property type="entry name" value="DHO_dh"/>
    <property type="match status" value="1"/>
</dbReference>
<evidence type="ECO:0000256" key="10">
    <source>
        <dbReference type="ARBA" id="ARBA00023002"/>
    </source>
</evidence>
<keyword evidence="6 13" id="KW-1003">Cell membrane</keyword>
<keyword evidence="9 13" id="KW-0665">Pyrimidine biosynthesis</keyword>
<evidence type="ECO:0000256" key="8">
    <source>
        <dbReference type="ARBA" id="ARBA00022643"/>
    </source>
</evidence>
<protein>
    <recommendedName>
        <fullName evidence="13">Dihydroorotate dehydrogenase (quinone)</fullName>
        <ecNumber evidence="13">1.3.5.2</ecNumber>
    </recommendedName>
    <alternativeName>
        <fullName evidence="13">DHOdehase</fullName>
        <shortName evidence="13">DHOD</shortName>
        <shortName evidence="13">DHODase</shortName>
    </alternativeName>
    <alternativeName>
        <fullName evidence="13">Dihydroorotate oxidase</fullName>
    </alternativeName>
</protein>
<comment type="subcellular location">
    <subcellularLocation>
        <location evidence="2 13">Cell membrane</location>
        <topology evidence="2 13">Peripheral membrane protein</topology>
    </subcellularLocation>
</comment>
<feature type="binding site" evidence="13">
    <location>
        <position position="192"/>
    </location>
    <ligand>
        <name>FMN</name>
        <dbReference type="ChEBI" id="CHEBI:58210"/>
    </ligand>
</feature>
<dbReference type="EMBL" id="CP007524">
    <property type="protein sequence ID" value="AHW74373.1"/>
    <property type="molecule type" value="Genomic_DNA"/>
</dbReference>
<dbReference type="NCBIfam" id="NF003644">
    <property type="entry name" value="PRK05286.1-1"/>
    <property type="match status" value="1"/>
</dbReference>
<comment type="subunit">
    <text evidence="5 13">Monomer.</text>
</comment>
<dbReference type="NCBIfam" id="NF003652">
    <property type="entry name" value="PRK05286.2-5"/>
    <property type="match status" value="1"/>
</dbReference>
<dbReference type="InterPro" id="IPR005719">
    <property type="entry name" value="Dihydroorotate_DH_2"/>
</dbReference>
<dbReference type="InterPro" id="IPR013785">
    <property type="entry name" value="Aldolase_TIM"/>
</dbReference>
<dbReference type="PANTHER" id="PTHR48109:SF4">
    <property type="entry name" value="DIHYDROOROTATE DEHYDROGENASE (QUINONE), MITOCHONDRIAL"/>
    <property type="match status" value="1"/>
</dbReference>
<feature type="binding site" evidence="13">
    <location>
        <position position="237"/>
    </location>
    <ligand>
        <name>FMN</name>
        <dbReference type="ChEBI" id="CHEBI:58210"/>
    </ligand>
</feature>
<keyword evidence="8 13" id="KW-0288">FMN</keyword>
<dbReference type="GO" id="GO:0006207">
    <property type="term" value="P:'de novo' pyrimidine nucleobase biosynthetic process"/>
    <property type="evidence" value="ECO:0007669"/>
    <property type="project" value="UniProtKB-UniRule"/>
</dbReference>
<evidence type="ECO:0000259" key="14">
    <source>
        <dbReference type="Pfam" id="PF01180"/>
    </source>
</evidence>
<evidence type="ECO:0000256" key="6">
    <source>
        <dbReference type="ARBA" id="ARBA00022475"/>
    </source>
</evidence>
<dbReference type="PATRIC" id="fig|487.517.peg.42"/>
<dbReference type="UniPathway" id="UPA00070">
    <property type="reaction ID" value="UER00946"/>
</dbReference>
<dbReference type="GO" id="GO:0005737">
    <property type="term" value="C:cytoplasm"/>
    <property type="evidence" value="ECO:0007669"/>
    <property type="project" value="InterPro"/>
</dbReference>
<reference evidence="15 16" key="1">
    <citation type="journal article" date="2014" name="Genome Announc.">
        <title>Complete Genome Sequence of Neisseria meningitidis Serogroup A Strain NMA510612, Isolated from a Patient with Bacterial Meningitis in China.</title>
        <authorList>
            <person name="Zhang Y."/>
            <person name="Yang J."/>
            <person name="Xu L."/>
            <person name="Zhu Y."/>
            <person name="Liu B."/>
            <person name="Shao Z."/>
            <person name="Zhang X."/>
            <person name="Jin Q."/>
        </authorList>
    </citation>
    <scope>NUCLEOTIDE SEQUENCE [LARGE SCALE GENOMIC DNA]</scope>
    <source>
        <strain evidence="16">NMA510612</strain>
    </source>
</reference>
<dbReference type="SUPFAM" id="SSF51395">
    <property type="entry name" value="FMN-linked oxidoreductases"/>
    <property type="match status" value="1"/>
</dbReference>
<feature type="binding site" evidence="13">
    <location>
        <position position="288"/>
    </location>
    <ligand>
        <name>FMN</name>
        <dbReference type="ChEBI" id="CHEBI:58210"/>
    </ligand>
</feature>
<organism evidence="15 16">
    <name type="scientific">Neisseria meningitidis</name>
    <dbReference type="NCBI Taxonomy" id="487"/>
    <lineage>
        <taxon>Bacteria</taxon>
        <taxon>Pseudomonadati</taxon>
        <taxon>Pseudomonadota</taxon>
        <taxon>Betaproteobacteria</taxon>
        <taxon>Neisseriales</taxon>
        <taxon>Neisseriaceae</taxon>
        <taxon>Neisseria</taxon>
    </lineage>
</organism>
<accession>X5F5E5</accession>
<dbReference type="GO" id="GO:0106430">
    <property type="term" value="F:dihydroorotate dehydrogenase (quinone) activity"/>
    <property type="evidence" value="ECO:0007669"/>
    <property type="project" value="UniProtKB-EC"/>
</dbReference>
<dbReference type="NCBIfam" id="NF003646">
    <property type="entry name" value="PRK05286.1-4"/>
    <property type="match status" value="1"/>
</dbReference>